<dbReference type="CDD" id="cd00340">
    <property type="entry name" value="GSH_Peroxidase"/>
    <property type="match status" value="1"/>
</dbReference>
<dbReference type="PRINTS" id="PR01011">
    <property type="entry name" value="GLUTPROXDASE"/>
</dbReference>
<evidence type="ECO:0000256" key="2">
    <source>
        <dbReference type="ARBA" id="ARBA00022559"/>
    </source>
</evidence>
<dbReference type="InterPro" id="IPR029760">
    <property type="entry name" value="GPX_CS"/>
</dbReference>
<dbReference type="SUPFAM" id="SSF52833">
    <property type="entry name" value="Thioredoxin-like"/>
    <property type="match status" value="1"/>
</dbReference>
<dbReference type="Gene3D" id="3.40.30.10">
    <property type="entry name" value="Glutaredoxin"/>
    <property type="match status" value="1"/>
</dbReference>
<dbReference type="InterPro" id="IPR029759">
    <property type="entry name" value="GPX_AS"/>
</dbReference>
<evidence type="ECO:0000256" key="4">
    <source>
        <dbReference type="PIRSR" id="PIRSR000303-1"/>
    </source>
</evidence>
<dbReference type="InterPro" id="IPR013766">
    <property type="entry name" value="Thioredoxin_domain"/>
</dbReference>
<protein>
    <recommendedName>
        <fullName evidence="5">Glutathione peroxidase</fullName>
    </recommendedName>
</protein>
<dbReference type="EMBL" id="JACDUT010000008">
    <property type="protein sequence ID" value="MBA2875896.1"/>
    <property type="molecule type" value="Genomic_DNA"/>
</dbReference>
<accession>A0A7V9Z8G4</accession>
<dbReference type="InterPro" id="IPR036249">
    <property type="entry name" value="Thioredoxin-like_sf"/>
</dbReference>
<gene>
    <name evidence="7" type="ORF">HNR31_002690</name>
</gene>
<dbReference type="PROSITE" id="PS00460">
    <property type="entry name" value="GLUTATHIONE_PEROXID_1"/>
    <property type="match status" value="1"/>
</dbReference>
<sequence>MMSIYDFTVKTIRGEEKSLADYKGKVLLIVNTASKCGFTPQYKELQELYEQYRDHGFVVLGFPCNQFGQQEPGTEQEIEQFCQVNYGVTFPMFAKVDVNGEHAHPLFVYLTEKAPGIFGTKAIKWNFTKFLVDRYGNVVERFAPKTKPSDLKAEIEKLLNA</sequence>
<evidence type="ECO:0000313" key="7">
    <source>
        <dbReference type="EMBL" id="MBA2875896.1"/>
    </source>
</evidence>
<dbReference type="PANTHER" id="PTHR11592:SF78">
    <property type="entry name" value="GLUTATHIONE PEROXIDASE"/>
    <property type="match status" value="1"/>
</dbReference>
<evidence type="ECO:0000259" key="6">
    <source>
        <dbReference type="PROSITE" id="PS51352"/>
    </source>
</evidence>
<feature type="domain" description="Thioredoxin" evidence="6">
    <location>
        <begin position="1"/>
        <end position="160"/>
    </location>
</feature>
<feature type="active site" evidence="4">
    <location>
        <position position="36"/>
    </location>
</feature>
<dbReference type="Pfam" id="PF00255">
    <property type="entry name" value="GSHPx"/>
    <property type="match status" value="1"/>
</dbReference>
<evidence type="ECO:0000256" key="5">
    <source>
        <dbReference type="RuleBase" id="RU000499"/>
    </source>
</evidence>
<dbReference type="AlphaFoldDB" id="A0A7V9Z8G4"/>
<dbReference type="FunFam" id="3.40.30.10:FF:000010">
    <property type="entry name" value="Glutathione peroxidase"/>
    <property type="match status" value="1"/>
</dbReference>
<dbReference type="PANTHER" id="PTHR11592">
    <property type="entry name" value="GLUTATHIONE PEROXIDASE"/>
    <property type="match status" value="1"/>
</dbReference>
<keyword evidence="3 5" id="KW-0560">Oxidoreductase</keyword>
<dbReference type="GO" id="GO:0004601">
    <property type="term" value="F:peroxidase activity"/>
    <property type="evidence" value="ECO:0007669"/>
    <property type="project" value="UniProtKB-KW"/>
</dbReference>
<dbReference type="InterPro" id="IPR000889">
    <property type="entry name" value="Glutathione_peroxidase"/>
</dbReference>
<name>A0A7V9Z8G4_9BACL</name>
<comment type="similarity">
    <text evidence="1 5">Belongs to the glutathione peroxidase family.</text>
</comment>
<evidence type="ECO:0000256" key="1">
    <source>
        <dbReference type="ARBA" id="ARBA00006926"/>
    </source>
</evidence>
<evidence type="ECO:0000256" key="3">
    <source>
        <dbReference type="ARBA" id="ARBA00023002"/>
    </source>
</evidence>
<dbReference type="GO" id="GO:0034599">
    <property type="term" value="P:cellular response to oxidative stress"/>
    <property type="evidence" value="ECO:0007669"/>
    <property type="project" value="TreeGrafter"/>
</dbReference>
<dbReference type="PROSITE" id="PS51355">
    <property type="entry name" value="GLUTATHIONE_PEROXID_3"/>
    <property type="match status" value="1"/>
</dbReference>
<dbReference type="PROSITE" id="PS51352">
    <property type="entry name" value="THIOREDOXIN_2"/>
    <property type="match status" value="1"/>
</dbReference>
<organism evidence="7 8">
    <name type="scientific">Thermaerobacillus caldiproteolyticus</name>
    <dbReference type="NCBI Taxonomy" id="247480"/>
    <lineage>
        <taxon>Bacteria</taxon>
        <taxon>Bacillati</taxon>
        <taxon>Bacillota</taxon>
        <taxon>Bacilli</taxon>
        <taxon>Bacillales</taxon>
        <taxon>Anoxybacillaceae</taxon>
        <taxon>Thermaerobacillus</taxon>
    </lineage>
</organism>
<keyword evidence="8" id="KW-1185">Reference proteome</keyword>
<dbReference type="PIRSF" id="PIRSF000303">
    <property type="entry name" value="Glutathion_perox"/>
    <property type="match status" value="1"/>
</dbReference>
<dbReference type="Proteomes" id="UP000523087">
    <property type="component" value="Unassembled WGS sequence"/>
</dbReference>
<dbReference type="PROSITE" id="PS00763">
    <property type="entry name" value="GLUTATHIONE_PEROXID_2"/>
    <property type="match status" value="1"/>
</dbReference>
<evidence type="ECO:0000313" key="8">
    <source>
        <dbReference type="Proteomes" id="UP000523087"/>
    </source>
</evidence>
<comment type="caution">
    <text evidence="7">The sequence shown here is derived from an EMBL/GenBank/DDBJ whole genome shotgun (WGS) entry which is preliminary data.</text>
</comment>
<proteinExistence type="inferred from homology"/>
<reference evidence="7 8" key="1">
    <citation type="submission" date="2020-07" db="EMBL/GenBank/DDBJ databases">
        <title>Genomic Encyclopedia of Type Strains, Phase IV (KMG-IV): sequencing the most valuable type-strain genomes for metagenomic binning, comparative biology and taxonomic classification.</title>
        <authorList>
            <person name="Goeker M."/>
        </authorList>
    </citation>
    <scope>NUCLEOTIDE SEQUENCE [LARGE SCALE GENOMIC DNA]</scope>
    <source>
        <strain evidence="7 8">DSM 15730</strain>
    </source>
</reference>
<keyword evidence="2 5" id="KW-0575">Peroxidase</keyword>